<organism evidence="1 2">
    <name type="scientific">Legionella brunensis</name>
    <dbReference type="NCBI Taxonomy" id="29422"/>
    <lineage>
        <taxon>Bacteria</taxon>
        <taxon>Pseudomonadati</taxon>
        <taxon>Pseudomonadota</taxon>
        <taxon>Gammaproteobacteria</taxon>
        <taxon>Legionellales</taxon>
        <taxon>Legionellaceae</taxon>
        <taxon>Legionella</taxon>
    </lineage>
</organism>
<evidence type="ECO:0000313" key="1">
    <source>
        <dbReference type="EMBL" id="KTC84914.1"/>
    </source>
</evidence>
<dbReference type="EMBL" id="LNXV01000008">
    <property type="protein sequence ID" value="KTC84914.1"/>
    <property type="molecule type" value="Genomic_DNA"/>
</dbReference>
<gene>
    <name evidence="1" type="ORF">Lbru_1129</name>
</gene>
<dbReference type="Proteomes" id="UP000054742">
    <property type="component" value="Unassembled WGS sequence"/>
</dbReference>
<dbReference type="AlphaFoldDB" id="A0A0W0SND6"/>
<comment type="caution">
    <text evidence="1">The sequence shown here is derived from an EMBL/GenBank/DDBJ whole genome shotgun (WGS) entry which is preliminary data.</text>
</comment>
<accession>A0A0W0SND6</accession>
<protein>
    <submittedName>
        <fullName evidence="1">Uncharacterized protein</fullName>
    </submittedName>
</protein>
<keyword evidence="2" id="KW-1185">Reference proteome</keyword>
<dbReference type="PATRIC" id="fig|29422.6.peg.1186"/>
<reference evidence="1 2" key="1">
    <citation type="submission" date="2015-11" db="EMBL/GenBank/DDBJ databases">
        <title>Genomic analysis of 38 Legionella species identifies large and diverse effector repertoires.</title>
        <authorList>
            <person name="Burstein D."/>
            <person name="Amaro F."/>
            <person name="Zusman T."/>
            <person name="Lifshitz Z."/>
            <person name="Cohen O."/>
            <person name="Gilbert J.A."/>
            <person name="Pupko T."/>
            <person name="Shuman H.A."/>
            <person name="Segal G."/>
        </authorList>
    </citation>
    <scope>NUCLEOTIDE SEQUENCE [LARGE SCALE GENOMIC DNA]</scope>
    <source>
        <strain evidence="1 2">ATCC 43878</strain>
    </source>
</reference>
<evidence type="ECO:0000313" key="2">
    <source>
        <dbReference type="Proteomes" id="UP000054742"/>
    </source>
</evidence>
<name>A0A0W0SND6_9GAMM</name>
<dbReference type="STRING" id="29422.Lbru_1129"/>
<proteinExistence type="predicted"/>
<sequence length="237" mass="27238">MVFHVHPLDLSFASQNELVKKDTVLKSTQFKDATLTFLFKGKKRNIVDHLTYSFDISEKQVWVTEDRLLLNAMFHLITANVQPTKGKVINPIRKYYAIKPVPILNHFSLKQYLKTLLAVITPKQVAPKNILNLLCDHHDISQQKLCGIVEYLSVETQIALSLSLAILLDIQFVFIQNAYINTAQTLLPESLHTQWQHFLTKNTVISVVYNEKEPTIDSCFKRIMTITPYSVTETLRP</sequence>